<feature type="region of interest" description="Disordered" evidence="5">
    <location>
        <begin position="214"/>
        <end position="233"/>
    </location>
</feature>
<evidence type="ECO:0000256" key="4">
    <source>
        <dbReference type="PROSITE-ProRule" id="PRU00024"/>
    </source>
</evidence>
<feature type="region of interest" description="Disordered" evidence="5">
    <location>
        <begin position="87"/>
        <end position="164"/>
    </location>
</feature>
<keyword evidence="2 4" id="KW-0863">Zinc-finger</keyword>
<dbReference type="EMBL" id="KK914353">
    <property type="protein sequence ID" value="KDP38968.1"/>
    <property type="molecule type" value="Genomic_DNA"/>
</dbReference>
<proteinExistence type="predicted"/>
<dbReference type="InterPro" id="IPR049808">
    <property type="entry name" value="CONSTANS-like_Bbox1"/>
</dbReference>
<dbReference type="PANTHER" id="PTHR31717:SF108">
    <property type="entry name" value="B BOX-TYPE DOMAIN-CONTAINING PROTEIN"/>
    <property type="match status" value="1"/>
</dbReference>
<dbReference type="SMART" id="SM00336">
    <property type="entry name" value="BBOX"/>
    <property type="match status" value="1"/>
</dbReference>
<evidence type="ECO:0000256" key="5">
    <source>
        <dbReference type="SAM" id="MobiDB-lite"/>
    </source>
</evidence>
<dbReference type="Pfam" id="PF00643">
    <property type="entry name" value="zf-B_box"/>
    <property type="match status" value="1"/>
</dbReference>
<dbReference type="GO" id="GO:0008270">
    <property type="term" value="F:zinc ion binding"/>
    <property type="evidence" value="ECO:0007669"/>
    <property type="project" value="UniProtKB-KW"/>
</dbReference>
<reference evidence="7 8" key="1">
    <citation type="journal article" date="2014" name="PLoS ONE">
        <title>Global Analysis of Gene Expression Profiles in Physic Nut (Jatropha curcas L.) Seedlings Exposed to Salt Stress.</title>
        <authorList>
            <person name="Zhang L."/>
            <person name="Zhang C."/>
            <person name="Wu P."/>
            <person name="Chen Y."/>
            <person name="Li M."/>
            <person name="Jiang H."/>
            <person name="Wu G."/>
        </authorList>
    </citation>
    <scope>NUCLEOTIDE SEQUENCE [LARGE SCALE GENOMIC DNA]</scope>
    <source>
        <strain evidence="8">cv. GZQX0401</strain>
        <tissue evidence="7">Young leaves</tissue>
    </source>
</reference>
<accession>A0A067KVE4</accession>
<name>A0A067KVE4_JATCU</name>
<sequence length="271" mass="29439">MKGCELCGGAARMYCESDQACLCWDCDEKVHRANFLVAKHYRSLLCQVCQSPTPWKASGPKLGPTVSICESCFALHDRNKVEICEDREESHGGNEFLDGDGDGDGDGDDEDYSDDEEDEEEEGNEEDGENQVVPWSVTSPSPPLASSSSSEESSRCYGTGAATLKPMRENNADLDSDDEIGCSSFHLGSGRLSNDEGTSMASFKPLKRARIDSGVGDQIDDDDHNLGQPESRSTAIIDSLKRLQSGMVSNRESASATILGICRLSRDHHSR</sequence>
<evidence type="ECO:0000256" key="2">
    <source>
        <dbReference type="ARBA" id="ARBA00022771"/>
    </source>
</evidence>
<evidence type="ECO:0000313" key="7">
    <source>
        <dbReference type="EMBL" id="KDP38968.1"/>
    </source>
</evidence>
<evidence type="ECO:0000256" key="3">
    <source>
        <dbReference type="ARBA" id="ARBA00022833"/>
    </source>
</evidence>
<evidence type="ECO:0000256" key="1">
    <source>
        <dbReference type="ARBA" id="ARBA00022723"/>
    </source>
</evidence>
<gene>
    <name evidence="7" type="ORF">JCGZ_00725</name>
</gene>
<keyword evidence="1" id="KW-0479">Metal-binding</keyword>
<dbReference type="PROSITE" id="PS50119">
    <property type="entry name" value="ZF_BBOX"/>
    <property type="match status" value="1"/>
</dbReference>
<evidence type="ECO:0000259" key="6">
    <source>
        <dbReference type="PROSITE" id="PS50119"/>
    </source>
</evidence>
<feature type="domain" description="B box-type" evidence="6">
    <location>
        <begin position="1"/>
        <end position="45"/>
    </location>
</feature>
<dbReference type="InterPro" id="IPR000315">
    <property type="entry name" value="Znf_B-box"/>
</dbReference>
<organism evidence="7 8">
    <name type="scientific">Jatropha curcas</name>
    <name type="common">Barbados nut</name>
    <dbReference type="NCBI Taxonomy" id="180498"/>
    <lineage>
        <taxon>Eukaryota</taxon>
        <taxon>Viridiplantae</taxon>
        <taxon>Streptophyta</taxon>
        <taxon>Embryophyta</taxon>
        <taxon>Tracheophyta</taxon>
        <taxon>Spermatophyta</taxon>
        <taxon>Magnoliopsida</taxon>
        <taxon>eudicotyledons</taxon>
        <taxon>Gunneridae</taxon>
        <taxon>Pentapetalae</taxon>
        <taxon>rosids</taxon>
        <taxon>fabids</taxon>
        <taxon>Malpighiales</taxon>
        <taxon>Euphorbiaceae</taxon>
        <taxon>Crotonoideae</taxon>
        <taxon>Jatropheae</taxon>
        <taxon>Jatropha</taxon>
    </lineage>
</organism>
<dbReference type="PANTHER" id="PTHR31717">
    <property type="entry name" value="ZINC FINGER PROTEIN CONSTANS-LIKE 10"/>
    <property type="match status" value="1"/>
</dbReference>
<dbReference type="STRING" id="180498.A0A067KVE4"/>
<feature type="compositionally biased region" description="Low complexity" evidence="5">
    <location>
        <begin position="130"/>
        <end position="151"/>
    </location>
</feature>
<dbReference type="AlphaFoldDB" id="A0A067KVE4"/>
<evidence type="ECO:0000313" key="8">
    <source>
        <dbReference type="Proteomes" id="UP000027138"/>
    </source>
</evidence>
<dbReference type="OrthoDB" id="153872at2759"/>
<dbReference type="Proteomes" id="UP000027138">
    <property type="component" value="Unassembled WGS sequence"/>
</dbReference>
<protein>
    <recommendedName>
        <fullName evidence="6">B box-type domain-containing protein</fullName>
    </recommendedName>
</protein>
<dbReference type="CDD" id="cd19821">
    <property type="entry name" value="Bbox1_BBX-like"/>
    <property type="match status" value="1"/>
</dbReference>
<keyword evidence="8" id="KW-1185">Reference proteome</keyword>
<keyword evidence="3" id="KW-0862">Zinc</keyword>
<feature type="compositionally biased region" description="Acidic residues" evidence="5">
    <location>
        <begin position="97"/>
        <end position="129"/>
    </location>
</feature>